<name>A0AAD8JKJ4_9APIA</name>
<evidence type="ECO:0000256" key="2">
    <source>
        <dbReference type="ARBA" id="ARBA00023125"/>
    </source>
</evidence>
<dbReference type="Gene3D" id="3.30.530.20">
    <property type="match status" value="1"/>
</dbReference>
<dbReference type="GO" id="GO:0008289">
    <property type="term" value="F:lipid binding"/>
    <property type="evidence" value="ECO:0007669"/>
    <property type="project" value="InterPro"/>
</dbReference>
<dbReference type="EMBL" id="JAUIZM010000001">
    <property type="protein sequence ID" value="KAK1405428.1"/>
    <property type="molecule type" value="Genomic_DNA"/>
</dbReference>
<keyword evidence="9" id="KW-1185">Reference proteome</keyword>
<comment type="caution">
    <text evidence="8">The sequence shown here is derived from an EMBL/GenBank/DDBJ whole genome shotgun (WGS) entry which is preliminary data.</text>
</comment>
<protein>
    <submittedName>
        <fullName evidence="8">Homeodomain GLABROUS 2</fullName>
    </submittedName>
</protein>
<sequence>MVTPAKQFLVGEGSKSAPRFSTNFMEELGQNNSEVPNRDSAGSQYGRGGNGDQDIVSEAAAAKSLGKRKFVDEQQLEELQDSSQKVKKRCMMLPANYESQIDKAPTNYNIEAIVELVRLATEELRVMAVVTEPLWRYCPGADDGSRILDKVTYRKMFPNLVGPTQEGFASEASRETARVKSSPKHLVDILMDVSKWSATFSAIVTKASTIDVLMNPGGATDYDGTLQVMAARYQLSTPHVPYRDTYFARYCKKYSENDWIVVDVSLDKVHQVPVMRCKKRPSGCLIHGLSDGFSQIAWLEHVDAYSEDVSTMYKNLLVSGLGFGAKRWISALDRKCQQMVTNISVKVPLRDYDELVRSSNKKAWQVLLKLAAGMVHSFNLGISGEQWEEVPGHFSDNVRVMIRRIMNDPILPMGAMVSATSSIWLPLSPKSVFDFLHDHNSRSEPLIPYPGREWEVLSSENVIEQMCRIPRGQEARNCVSMHKVLAGNSSQEDIILLQESCSDPVSPYIVYSRLHTEEAMDLILSGGKEYLCILPSGFAVLPDGPATGTEGSGGSLLTLSFQLFVDGSPAFVLPAEGHSRLIDLMNCTIERIKDALEEFSSQEALFASMNEKVIN</sequence>
<keyword evidence="2 8" id="KW-0238">DNA-binding</keyword>
<proteinExistence type="predicted"/>
<gene>
    <name evidence="8" type="ORF">POM88_005033</name>
</gene>
<evidence type="ECO:0000256" key="6">
    <source>
        <dbReference type="SAM" id="MobiDB-lite"/>
    </source>
</evidence>
<reference evidence="8" key="2">
    <citation type="submission" date="2023-05" db="EMBL/GenBank/DDBJ databases">
        <authorList>
            <person name="Schelkunov M.I."/>
        </authorList>
    </citation>
    <scope>NUCLEOTIDE SEQUENCE</scope>
    <source>
        <strain evidence="8">Hsosn_3</strain>
        <tissue evidence="8">Leaf</tissue>
    </source>
</reference>
<dbReference type="InterPro" id="IPR042160">
    <property type="entry name" value="HD-Zip_IV"/>
</dbReference>
<evidence type="ECO:0000256" key="5">
    <source>
        <dbReference type="ARBA" id="ARBA00023242"/>
    </source>
</evidence>
<keyword evidence="5" id="KW-0539">Nucleus</keyword>
<dbReference type="AlphaFoldDB" id="A0AAD8JKJ4"/>
<evidence type="ECO:0000256" key="3">
    <source>
        <dbReference type="ARBA" id="ARBA00023155"/>
    </source>
</evidence>
<dbReference type="GO" id="GO:0003677">
    <property type="term" value="F:DNA binding"/>
    <property type="evidence" value="ECO:0007669"/>
    <property type="project" value="UniProtKB-KW"/>
</dbReference>
<dbReference type="CDD" id="cd08875">
    <property type="entry name" value="START_ArGLABRA2_like"/>
    <property type="match status" value="1"/>
</dbReference>
<dbReference type="PROSITE" id="PS50848">
    <property type="entry name" value="START"/>
    <property type="match status" value="1"/>
</dbReference>
<dbReference type="InterPro" id="IPR057993">
    <property type="entry name" value="HD-Zip_IV_C"/>
</dbReference>
<evidence type="ECO:0000259" key="7">
    <source>
        <dbReference type="PROSITE" id="PS50848"/>
    </source>
</evidence>
<dbReference type="Pfam" id="PF01852">
    <property type="entry name" value="START"/>
    <property type="match status" value="1"/>
</dbReference>
<dbReference type="InterPro" id="IPR002913">
    <property type="entry name" value="START_lipid-bd_dom"/>
</dbReference>
<evidence type="ECO:0000256" key="1">
    <source>
        <dbReference type="ARBA" id="ARBA00023015"/>
    </source>
</evidence>
<evidence type="ECO:0000313" key="9">
    <source>
        <dbReference type="Proteomes" id="UP001237642"/>
    </source>
</evidence>
<feature type="region of interest" description="Disordered" evidence="6">
    <location>
        <begin position="1"/>
        <end position="53"/>
    </location>
</feature>
<evidence type="ECO:0000313" key="8">
    <source>
        <dbReference type="EMBL" id="KAK1405428.1"/>
    </source>
</evidence>
<keyword evidence="3 8" id="KW-0371">Homeobox</keyword>
<organism evidence="8 9">
    <name type="scientific">Heracleum sosnowskyi</name>
    <dbReference type="NCBI Taxonomy" id="360622"/>
    <lineage>
        <taxon>Eukaryota</taxon>
        <taxon>Viridiplantae</taxon>
        <taxon>Streptophyta</taxon>
        <taxon>Embryophyta</taxon>
        <taxon>Tracheophyta</taxon>
        <taxon>Spermatophyta</taxon>
        <taxon>Magnoliopsida</taxon>
        <taxon>eudicotyledons</taxon>
        <taxon>Gunneridae</taxon>
        <taxon>Pentapetalae</taxon>
        <taxon>asterids</taxon>
        <taxon>campanulids</taxon>
        <taxon>Apiales</taxon>
        <taxon>Apiaceae</taxon>
        <taxon>Apioideae</taxon>
        <taxon>apioid superclade</taxon>
        <taxon>Tordylieae</taxon>
        <taxon>Tordyliinae</taxon>
        <taxon>Heracleum</taxon>
    </lineage>
</organism>
<accession>A0AAD8JKJ4</accession>
<dbReference type="PANTHER" id="PTHR45654">
    <property type="entry name" value="HOMEOBOX-LEUCINE ZIPPER PROTEIN MERISTEM L1"/>
    <property type="match status" value="1"/>
</dbReference>
<feature type="compositionally biased region" description="Polar residues" evidence="6">
    <location>
        <begin position="19"/>
        <end position="43"/>
    </location>
</feature>
<feature type="domain" description="START" evidence="7">
    <location>
        <begin position="106"/>
        <end position="341"/>
    </location>
</feature>
<evidence type="ECO:0000256" key="4">
    <source>
        <dbReference type="ARBA" id="ARBA00023163"/>
    </source>
</evidence>
<dbReference type="SMART" id="SM00234">
    <property type="entry name" value="START"/>
    <property type="match status" value="1"/>
</dbReference>
<dbReference type="PANTHER" id="PTHR45654:SF15">
    <property type="entry name" value="HOMEOBOX-LEUCINE ZIPPER PROTEIN PROTODERMAL FACTOR 2-LIKE"/>
    <property type="match status" value="1"/>
</dbReference>
<dbReference type="SUPFAM" id="SSF55961">
    <property type="entry name" value="Bet v1-like"/>
    <property type="match status" value="2"/>
</dbReference>
<dbReference type="Pfam" id="PF25797">
    <property type="entry name" value="PDF2_C"/>
    <property type="match status" value="1"/>
</dbReference>
<keyword evidence="4" id="KW-0804">Transcription</keyword>
<reference evidence="8" key="1">
    <citation type="submission" date="2023-02" db="EMBL/GenBank/DDBJ databases">
        <title>Genome of toxic invasive species Heracleum sosnowskyi carries increased number of genes despite the absence of recent whole-genome duplications.</title>
        <authorList>
            <person name="Schelkunov M."/>
            <person name="Shtratnikova V."/>
            <person name="Makarenko M."/>
            <person name="Klepikova A."/>
            <person name="Omelchenko D."/>
            <person name="Novikova G."/>
            <person name="Obukhova E."/>
            <person name="Bogdanov V."/>
            <person name="Penin A."/>
            <person name="Logacheva M."/>
        </authorList>
    </citation>
    <scope>NUCLEOTIDE SEQUENCE</scope>
    <source>
        <strain evidence="8">Hsosn_3</strain>
        <tissue evidence="8">Leaf</tissue>
    </source>
</reference>
<dbReference type="InterPro" id="IPR023393">
    <property type="entry name" value="START-like_dom_sf"/>
</dbReference>
<keyword evidence="1" id="KW-0805">Transcription regulation</keyword>
<dbReference type="Proteomes" id="UP001237642">
    <property type="component" value="Unassembled WGS sequence"/>
</dbReference>